<organism evidence="1 2">
    <name type="scientific">Trichinella murrelli</name>
    <dbReference type="NCBI Taxonomy" id="144512"/>
    <lineage>
        <taxon>Eukaryota</taxon>
        <taxon>Metazoa</taxon>
        <taxon>Ecdysozoa</taxon>
        <taxon>Nematoda</taxon>
        <taxon>Enoplea</taxon>
        <taxon>Dorylaimia</taxon>
        <taxon>Trichinellida</taxon>
        <taxon>Trichinellidae</taxon>
        <taxon>Trichinella</taxon>
    </lineage>
</organism>
<gene>
    <name evidence="1" type="ORF">T05_6983</name>
</gene>
<name>A0A0V0SYY6_9BILA</name>
<accession>A0A0V0SYY6</accession>
<evidence type="ECO:0000313" key="2">
    <source>
        <dbReference type="Proteomes" id="UP000055048"/>
    </source>
</evidence>
<dbReference type="Proteomes" id="UP000055048">
    <property type="component" value="Unassembled WGS sequence"/>
</dbReference>
<sequence length="42" mass="4888">MLPLLKFKHLGSVSREYQFRCFPVNYDLYPPSNVPDPNSICT</sequence>
<reference evidence="1 2" key="1">
    <citation type="submission" date="2015-01" db="EMBL/GenBank/DDBJ databases">
        <title>Evolution of Trichinella species and genotypes.</title>
        <authorList>
            <person name="Korhonen P.K."/>
            <person name="Edoardo P."/>
            <person name="Giuseppe L.R."/>
            <person name="Gasser R.B."/>
        </authorList>
    </citation>
    <scope>NUCLEOTIDE SEQUENCE [LARGE SCALE GENOMIC DNA]</scope>
    <source>
        <strain evidence="1">ISS417</strain>
    </source>
</reference>
<keyword evidence="2" id="KW-1185">Reference proteome</keyword>
<protein>
    <submittedName>
        <fullName evidence="1">Uncharacterized protein</fullName>
    </submittedName>
</protein>
<dbReference type="AlphaFoldDB" id="A0A0V0SYY6"/>
<dbReference type="EMBL" id="JYDJ01001449">
    <property type="protein sequence ID" value="KRX31978.1"/>
    <property type="molecule type" value="Genomic_DNA"/>
</dbReference>
<proteinExistence type="predicted"/>
<comment type="caution">
    <text evidence="1">The sequence shown here is derived from an EMBL/GenBank/DDBJ whole genome shotgun (WGS) entry which is preliminary data.</text>
</comment>
<evidence type="ECO:0000313" key="1">
    <source>
        <dbReference type="EMBL" id="KRX31978.1"/>
    </source>
</evidence>